<feature type="transmembrane region" description="Helical" evidence="5">
    <location>
        <begin position="54"/>
        <end position="77"/>
    </location>
</feature>
<sequence>MDVAMPVRRWRATGKPQRTELYVRWSLYAVSLVQPLATLGMLGGAARNEADPAVLRIAAVGTVVAAALNAALFKVALPAYLGRRPRPTGWLVVSGLITYGIAFAVLLLAPALDRQGQPSFGVGIAVITTTFWVAAASLALRIREAAVVGVAAIALTGVPLVLAGLPGSSTAGALTGAAIGALAAATTCRCSAWTAAVVWELDSAREAQARLAVAEERLRFSRDLHDVLGRNLTTMALKSELAVQLSKRGRPEAVDQMTEVQRIAQESHREVRELVRGYREADLPAEVAGARSVLRAADVECETDFAMEPGTLPPRVQSVLGWVVREATTNVLRHSEAGHCAIRLRVRGGAAVLEVENDGVPLVPSPRPADGAGGHGLSGLRERLAPHGGVLDLPAVAAGSFRLTATLPLTDPAPEAPTR</sequence>
<feature type="domain" description="Histidine kinase/HSP90-like ATPase" evidence="6">
    <location>
        <begin position="320"/>
        <end position="410"/>
    </location>
</feature>
<dbReference type="InterPro" id="IPR036890">
    <property type="entry name" value="HATPase_C_sf"/>
</dbReference>
<reference evidence="9" key="1">
    <citation type="journal article" date="2019" name="Int. J. Syst. Evol. Microbiol.">
        <title>The Global Catalogue of Microorganisms (GCM) 10K type strain sequencing project: providing services to taxonomists for standard genome sequencing and annotation.</title>
        <authorList>
            <consortium name="The Broad Institute Genomics Platform"/>
            <consortium name="The Broad Institute Genome Sequencing Center for Infectious Disease"/>
            <person name="Wu L."/>
            <person name="Ma J."/>
        </authorList>
    </citation>
    <scope>NUCLEOTIDE SEQUENCE [LARGE SCALE GENOMIC DNA]</scope>
    <source>
        <strain evidence="9">JCM 13006</strain>
    </source>
</reference>
<feature type="transmembrane region" description="Helical" evidence="5">
    <location>
        <begin position="145"/>
        <end position="165"/>
    </location>
</feature>
<keyword evidence="1" id="KW-0808">Transferase</keyword>
<evidence type="ECO:0000256" key="2">
    <source>
        <dbReference type="ARBA" id="ARBA00022777"/>
    </source>
</evidence>
<dbReference type="InterPro" id="IPR003594">
    <property type="entry name" value="HATPase_dom"/>
</dbReference>
<feature type="transmembrane region" description="Helical" evidence="5">
    <location>
        <begin position="21"/>
        <end position="42"/>
    </location>
</feature>
<keyword evidence="3" id="KW-0902">Two-component regulatory system</keyword>
<evidence type="ECO:0000313" key="9">
    <source>
        <dbReference type="Proteomes" id="UP001501752"/>
    </source>
</evidence>
<evidence type="ECO:0000256" key="5">
    <source>
        <dbReference type="SAM" id="Phobius"/>
    </source>
</evidence>
<comment type="caution">
    <text evidence="8">The sequence shown here is derived from an EMBL/GenBank/DDBJ whole genome shotgun (WGS) entry which is preliminary data.</text>
</comment>
<evidence type="ECO:0000313" key="8">
    <source>
        <dbReference type="EMBL" id="GAA4857554.1"/>
    </source>
</evidence>
<dbReference type="InterPro" id="IPR011712">
    <property type="entry name" value="Sig_transdc_His_kin_sub3_dim/P"/>
</dbReference>
<evidence type="ECO:0000259" key="6">
    <source>
        <dbReference type="Pfam" id="PF02518"/>
    </source>
</evidence>
<keyword evidence="2 8" id="KW-0418">Kinase</keyword>
<dbReference type="RefSeq" id="WP_345698125.1">
    <property type="nucleotide sequence ID" value="NZ_BAABIS010000001.1"/>
</dbReference>
<evidence type="ECO:0000259" key="7">
    <source>
        <dbReference type="Pfam" id="PF07730"/>
    </source>
</evidence>
<dbReference type="Pfam" id="PF07730">
    <property type="entry name" value="HisKA_3"/>
    <property type="match status" value="1"/>
</dbReference>
<feature type="domain" description="Signal transduction histidine kinase subgroup 3 dimerisation and phosphoacceptor" evidence="7">
    <location>
        <begin position="216"/>
        <end position="283"/>
    </location>
</feature>
<organism evidence="8 9">
    <name type="scientific">Kitasatospora terrestris</name>
    <dbReference type="NCBI Taxonomy" id="258051"/>
    <lineage>
        <taxon>Bacteria</taxon>
        <taxon>Bacillati</taxon>
        <taxon>Actinomycetota</taxon>
        <taxon>Actinomycetes</taxon>
        <taxon>Kitasatosporales</taxon>
        <taxon>Streptomycetaceae</taxon>
        <taxon>Kitasatospora</taxon>
    </lineage>
</organism>
<dbReference type="PANTHER" id="PTHR24421:SF63">
    <property type="entry name" value="SENSOR HISTIDINE KINASE DESK"/>
    <property type="match status" value="1"/>
</dbReference>
<dbReference type="PANTHER" id="PTHR24421">
    <property type="entry name" value="NITRATE/NITRITE SENSOR PROTEIN NARX-RELATED"/>
    <property type="match status" value="1"/>
</dbReference>
<feature type="transmembrane region" description="Helical" evidence="5">
    <location>
        <begin position="89"/>
        <end position="112"/>
    </location>
</feature>
<evidence type="ECO:0000256" key="3">
    <source>
        <dbReference type="ARBA" id="ARBA00023012"/>
    </source>
</evidence>
<accession>A0ABP9DQY3</accession>
<keyword evidence="9" id="KW-1185">Reference proteome</keyword>
<dbReference type="CDD" id="cd16917">
    <property type="entry name" value="HATPase_UhpB-NarQ-NarX-like"/>
    <property type="match status" value="1"/>
</dbReference>
<protein>
    <submittedName>
        <fullName evidence="8">Histidine kinase</fullName>
    </submittedName>
</protein>
<name>A0ABP9DQY3_9ACTN</name>
<dbReference type="SUPFAM" id="SSF55874">
    <property type="entry name" value="ATPase domain of HSP90 chaperone/DNA topoisomerase II/histidine kinase"/>
    <property type="match status" value="1"/>
</dbReference>
<dbReference type="GO" id="GO:0016301">
    <property type="term" value="F:kinase activity"/>
    <property type="evidence" value="ECO:0007669"/>
    <property type="project" value="UniProtKB-KW"/>
</dbReference>
<dbReference type="Proteomes" id="UP001501752">
    <property type="component" value="Unassembled WGS sequence"/>
</dbReference>
<dbReference type="EMBL" id="BAABIS010000001">
    <property type="protein sequence ID" value="GAA4857554.1"/>
    <property type="molecule type" value="Genomic_DNA"/>
</dbReference>
<feature type="transmembrane region" description="Helical" evidence="5">
    <location>
        <begin position="118"/>
        <end position="138"/>
    </location>
</feature>
<proteinExistence type="predicted"/>
<dbReference type="InterPro" id="IPR050482">
    <property type="entry name" value="Sensor_HK_TwoCompSys"/>
</dbReference>
<feature type="region of interest" description="Disordered" evidence="4">
    <location>
        <begin position="362"/>
        <end position="381"/>
    </location>
</feature>
<dbReference type="Gene3D" id="1.20.5.1930">
    <property type="match status" value="1"/>
</dbReference>
<keyword evidence="5" id="KW-0472">Membrane</keyword>
<keyword evidence="5" id="KW-1133">Transmembrane helix</keyword>
<dbReference type="Pfam" id="PF02518">
    <property type="entry name" value="HATPase_c"/>
    <property type="match status" value="1"/>
</dbReference>
<dbReference type="Gene3D" id="3.30.565.10">
    <property type="entry name" value="Histidine kinase-like ATPase, C-terminal domain"/>
    <property type="match status" value="1"/>
</dbReference>
<evidence type="ECO:0000256" key="4">
    <source>
        <dbReference type="SAM" id="MobiDB-lite"/>
    </source>
</evidence>
<keyword evidence="5" id="KW-0812">Transmembrane</keyword>
<evidence type="ECO:0000256" key="1">
    <source>
        <dbReference type="ARBA" id="ARBA00022679"/>
    </source>
</evidence>
<gene>
    <name evidence="8" type="ORF">GCM10023235_39010</name>
</gene>